<comment type="caution">
    <text evidence="8">The sequence shown here is derived from an EMBL/GenBank/DDBJ whole genome shotgun (WGS) entry which is preliminary data.</text>
</comment>
<accession>A0A1G1XTQ2</accession>
<dbReference type="EMBL" id="MHIC01000049">
    <property type="protein sequence ID" value="OGY43361.1"/>
    <property type="molecule type" value="Genomic_DNA"/>
</dbReference>
<dbReference type="Gene3D" id="1.20.1250.20">
    <property type="entry name" value="MFS general substrate transporter like domains"/>
    <property type="match status" value="1"/>
</dbReference>
<evidence type="ECO:0000259" key="7">
    <source>
        <dbReference type="PROSITE" id="PS50850"/>
    </source>
</evidence>
<evidence type="ECO:0000256" key="5">
    <source>
        <dbReference type="ARBA" id="ARBA00023136"/>
    </source>
</evidence>
<evidence type="ECO:0000256" key="6">
    <source>
        <dbReference type="SAM" id="Phobius"/>
    </source>
</evidence>
<dbReference type="PROSITE" id="PS50850">
    <property type="entry name" value="MFS"/>
    <property type="match status" value="1"/>
</dbReference>
<reference evidence="8 9" key="1">
    <citation type="journal article" date="2016" name="Nat. Commun.">
        <title>Thousands of microbial genomes shed light on interconnected biogeochemical processes in an aquifer system.</title>
        <authorList>
            <person name="Anantharaman K."/>
            <person name="Brown C.T."/>
            <person name="Hug L.A."/>
            <person name="Sharon I."/>
            <person name="Castelle C.J."/>
            <person name="Probst A.J."/>
            <person name="Thomas B.C."/>
            <person name="Singh A."/>
            <person name="Wilkins M.J."/>
            <person name="Karaoz U."/>
            <person name="Brodie E.L."/>
            <person name="Williams K.H."/>
            <person name="Hubbard S.S."/>
            <person name="Banfield J.F."/>
        </authorList>
    </citation>
    <scope>NUCLEOTIDE SEQUENCE [LARGE SCALE GENOMIC DNA]</scope>
</reference>
<keyword evidence="5 6" id="KW-0472">Membrane</keyword>
<organism evidence="8 9">
    <name type="scientific">Candidatus Buchananbacteria bacterium RIFCSPHIGHO2_01_FULL_39_8</name>
    <dbReference type="NCBI Taxonomy" id="1797533"/>
    <lineage>
        <taxon>Bacteria</taxon>
        <taxon>Candidatus Buchananiibacteriota</taxon>
    </lineage>
</organism>
<protein>
    <recommendedName>
        <fullName evidence="7">Major facilitator superfamily (MFS) profile domain-containing protein</fullName>
    </recommendedName>
</protein>
<dbReference type="SUPFAM" id="SSF103473">
    <property type="entry name" value="MFS general substrate transporter"/>
    <property type="match status" value="1"/>
</dbReference>
<feature type="transmembrane region" description="Helical" evidence="6">
    <location>
        <begin position="79"/>
        <end position="102"/>
    </location>
</feature>
<proteinExistence type="predicted"/>
<gene>
    <name evidence="8" type="ORF">A2731_00500</name>
</gene>
<keyword evidence="3 6" id="KW-0812">Transmembrane</keyword>
<dbReference type="InterPro" id="IPR036259">
    <property type="entry name" value="MFS_trans_sf"/>
</dbReference>
<dbReference type="InterPro" id="IPR011701">
    <property type="entry name" value="MFS"/>
</dbReference>
<dbReference type="InterPro" id="IPR020846">
    <property type="entry name" value="MFS_dom"/>
</dbReference>
<dbReference type="STRING" id="1797533.A2731_00500"/>
<dbReference type="GO" id="GO:0016020">
    <property type="term" value="C:membrane"/>
    <property type="evidence" value="ECO:0007669"/>
    <property type="project" value="UniProtKB-SubCell"/>
</dbReference>
<feature type="transmembrane region" description="Helical" evidence="6">
    <location>
        <begin position="108"/>
        <end position="127"/>
    </location>
</feature>
<evidence type="ECO:0000256" key="1">
    <source>
        <dbReference type="ARBA" id="ARBA00004141"/>
    </source>
</evidence>
<dbReference type="Pfam" id="PF07690">
    <property type="entry name" value="MFS_1"/>
    <property type="match status" value="1"/>
</dbReference>
<sequence>MTGVLVIIIGKVSDTANKKKMMIAGYSLNALFTFSYLLVSTPFHLFLVQAGLGIAAALAIPTWEALYDTNYENKKHEGYVWGLAGGQAQIVTGIAIIIGGLIVNYFSFRILFITMGIIQIIATIYQAQILKSK</sequence>
<dbReference type="PANTHER" id="PTHR42718">
    <property type="entry name" value="MAJOR FACILITATOR SUPERFAMILY MULTIDRUG TRANSPORTER MFSC"/>
    <property type="match status" value="1"/>
</dbReference>
<dbReference type="GO" id="GO:0022857">
    <property type="term" value="F:transmembrane transporter activity"/>
    <property type="evidence" value="ECO:0007669"/>
    <property type="project" value="InterPro"/>
</dbReference>
<keyword evidence="4 6" id="KW-1133">Transmembrane helix</keyword>
<dbReference type="Proteomes" id="UP000176241">
    <property type="component" value="Unassembled WGS sequence"/>
</dbReference>
<dbReference type="PANTHER" id="PTHR42718:SF9">
    <property type="entry name" value="MAJOR FACILITATOR SUPERFAMILY MULTIDRUG TRANSPORTER MFSC"/>
    <property type="match status" value="1"/>
</dbReference>
<feature type="transmembrane region" description="Helical" evidence="6">
    <location>
        <begin position="45"/>
        <end position="67"/>
    </location>
</feature>
<name>A0A1G1XTQ2_9BACT</name>
<evidence type="ECO:0000313" key="9">
    <source>
        <dbReference type="Proteomes" id="UP000176241"/>
    </source>
</evidence>
<keyword evidence="2" id="KW-0813">Transport</keyword>
<feature type="domain" description="Major facilitator superfamily (MFS) profile" evidence="7">
    <location>
        <begin position="1"/>
        <end position="133"/>
    </location>
</feature>
<comment type="subcellular location">
    <subcellularLocation>
        <location evidence="1">Membrane</location>
        <topology evidence="1">Multi-pass membrane protein</topology>
    </subcellularLocation>
</comment>
<evidence type="ECO:0000256" key="2">
    <source>
        <dbReference type="ARBA" id="ARBA00022448"/>
    </source>
</evidence>
<evidence type="ECO:0000256" key="3">
    <source>
        <dbReference type="ARBA" id="ARBA00022692"/>
    </source>
</evidence>
<evidence type="ECO:0000256" key="4">
    <source>
        <dbReference type="ARBA" id="ARBA00022989"/>
    </source>
</evidence>
<feature type="transmembrane region" description="Helical" evidence="6">
    <location>
        <begin position="21"/>
        <end position="39"/>
    </location>
</feature>
<dbReference type="AlphaFoldDB" id="A0A1G1XTQ2"/>
<evidence type="ECO:0000313" key="8">
    <source>
        <dbReference type="EMBL" id="OGY43361.1"/>
    </source>
</evidence>